<dbReference type="Proteomes" id="UP000009309">
    <property type="component" value="Unassembled WGS sequence"/>
</dbReference>
<protein>
    <recommendedName>
        <fullName evidence="3">Helix-turn-helix domain-containing protein</fullName>
    </recommendedName>
</protein>
<dbReference type="RefSeq" id="WP_009283091.1">
    <property type="nucleotide sequence ID" value="NZ_CAIT01000007.1"/>
</dbReference>
<dbReference type="EMBL" id="CAIT01000007">
    <property type="protein sequence ID" value="CCH54513.1"/>
    <property type="molecule type" value="Genomic_DNA"/>
</dbReference>
<organism evidence="1 2">
    <name type="scientific">Fibrisoma limi BUZ 3</name>
    <dbReference type="NCBI Taxonomy" id="1185876"/>
    <lineage>
        <taxon>Bacteria</taxon>
        <taxon>Pseudomonadati</taxon>
        <taxon>Bacteroidota</taxon>
        <taxon>Cytophagia</taxon>
        <taxon>Cytophagales</taxon>
        <taxon>Spirosomataceae</taxon>
        <taxon>Fibrisoma</taxon>
    </lineage>
</organism>
<proteinExistence type="predicted"/>
<accession>I2GKT7</accession>
<keyword evidence="2" id="KW-1185">Reference proteome</keyword>
<dbReference type="AlphaFoldDB" id="I2GKT7"/>
<dbReference type="STRING" id="1185876.BN8_03691"/>
<name>I2GKT7_9BACT</name>
<reference evidence="1 2" key="1">
    <citation type="journal article" date="2012" name="J. Bacteriol.">
        <title>Genome Sequence of the Filamentous Bacterium Fibrisoma limi BUZ 3T.</title>
        <authorList>
            <person name="Filippini M."/>
            <person name="Qi W."/>
            <person name="Jaenicke S."/>
            <person name="Goesmann A."/>
            <person name="Smits T.H."/>
            <person name="Bagheri H.C."/>
        </authorList>
    </citation>
    <scope>NUCLEOTIDE SEQUENCE [LARGE SCALE GENOMIC DNA]</scope>
    <source>
        <strain evidence="2">BUZ 3T</strain>
    </source>
</reference>
<evidence type="ECO:0000313" key="1">
    <source>
        <dbReference type="EMBL" id="CCH54513.1"/>
    </source>
</evidence>
<gene>
    <name evidence="1" type="ORF">BN8_03691</name>
</gene>
<comment type="caution">
    <text evidence="1">The sequence shown here is derived from an EMBL/GenBank/DDBJ whole genome shotgun (WGS) entry which is preliminary data.</text>
</comment>
<evidence type="ECO:0008006" key="3">
    <source>
        <dbReference type="Google" id="ProtNLM"/>
    </source>
</evidence>
<sequence>MLNVPSHEEFSQLRQIVERQGKQIEFLQSLLTGQDQLSLTQTAKALGVSTHTVRRLTKLNRLQPTYRGVKPFYKADDIRAYLAGKHLETDEVNNRLLTAVTA</sequence>
<evidence type="ECO:0000313" key="2">
    <source>
        <dbReference type="Proteomes" id="UP000009309"/>
    </source>
</evidence>